<dbReference type="Pfam" id="PF00046">
    <property type="entry name" value="Homeodomain"/>
    <property type="match status" value="1"/>
</dbReference>
<dbReference type="SUPFAM" id="SSF46689">
    <property type="entry name" value="Homeodomain-like"/>
    <property type="match status" value="1"/>
</dbReference>
<dbReference type="EMBL" id="LN609528">
    <property type="protein sequence ID" value="CEF62531.1"/>
    <property type="molecule type" value="Genomic_DNA"/>
</dbReference>
<dbReference type="PANTHER" id="PTHR14057:SF47">
    <property type="entry name" value="HOMEOBOX PROTEIN ONECUT"/>
    <property type="match status" value="1"/>
</dbReference>
<feature type="compositionally biased region" description="Polar residues" evidence="11">
    <location>
        <begin position="57"/>
        <end position="67"/>
    </location>
</feature>
<accession>A0A090KYL5</accession>
<dbReference type="SUPFAM" id="SSF47413">
    <property type="entry name" value="lambda repressor-like DNA-binding domains"/>
    <property type="match status" value="1"/>
</dbReference>
<feature type="compositionally biased region" description="Acidic residues" evidence="11">
    <location>
        <begin position="68"/>
        <end position="82"/>
    </location>
</feature>
<feature type="compositionally biased region" description="Basic and acidic residues" evidence="11">
    <location>
        <begin position="242"/>
        <end position="252"/>
    </location>
</feature>
<dbReference type="GO" id="GO:0005634">
    <property type="term" value="C:nucleus"/>
    <property type="evidence" value="ECO:0007669"/>
    <property type="project" value="UniProtKB-SubCell"/>
</dbReference>
<keyword evidence="5 8" id="KW-0371">Homeobox</keyword>
<dbReference type="FunFam" id="1.10.10.60:FF:000054">
    <property type="entry name" value="One cut domain family member"/>
    <property type="match status" value="1"/>
</dbReference>
<dbReference type="CTD" id="36374896"/>
<dbReference type="GO" id="GO:0000978">
    <property type="term" value="F:RNA polymerase II cis-regulatory region sequence-specific DNA binding"/>
    <property type="evidence" value="ECO:0007669"/>
    <property type="project" value="TreeGrafter"/>
</dbReference>
<dbReference type="InterPro" id="IPR010982">
    <property type="entry name" value="Lambda_DNA-bd_dom_sf"/>
</dbReference>
<dbReference type="Proteomes" id="UP000035682">
    <property type="component" value="Unplaced"/>
</dbReference>
<evidence type="ECO:0000256" key="10">
    <source>
        <dbReference type="RuleBase" id="RU361129"/>
    </source>
</evidence>
<dbReference type="FunFam" id="1.10.260.40:FF:000005">
    <property type="entry name" value="One cut domain family member"/>
    <property type="match status" value="1"/>
</dbReference>
<evidence type="ECO:0000256" key="2">
    <source>
        <dbReference type="ARBA" id="ARBA00008190"/>
    </source>
</evidence>
<dbReference type="WBParaSite" id="SRAE_1000080100.1">
    <property type="protein sequence ID" value="SRAE_1000080100.1"/>
    <property type="gene ID" value="WBGene00257401"/>
</dbReference>
<feature type="region of interest" description="Disordered" evidence="11">
    <location>
        <begin position="1"/>
        <end position="155"/>
    </location>
</feature>
<gene>
    <name evidence="14 16 17" type="ORF">SRAE_1000080100</name>
</gene>
<dbReference type="AlphaFoldDB" id="A0A090KYL5"/>
<comment type="similarity">
    <text evidence="2 10">Belongs to the CUT homeobox family.</text>
</comment>
<dbReference type="InterPro" id="IPR001356">
    <property type="entry name" value="HD"/>
</dbReference>
<reference evidence="14 15" key="1">
    <citation type="submission" date="2014-09" db="EMBL/GenBank/DDBJ databases">
        <authorList>
            <person name="Martin A.A."/>
        </authorList>
    </citation>
    <scope>NUCLEOTIDE SEQUENCE</scope>
    <source>
        <strain evidence="15">ED321</strain>
        <strain evidence="14">ED321 Heterogonic</strain>
    </source>
</reference>
<evidence type="ECO:0000313" key="16">
    <source>
        <dbReference type="WBParaSite" id="SRAE_1000080100.1"/>
    </source>
</evidence>
<dbReference type="PROSITE" id="PS51042">
    <property type="entry name" value="CUT"/>
    <property type="match status" value="1"/>
</dbReference>
<dbReference type="GeneID" id="36374896"/>
<evidence type="ECO:0000256" key="9">
    <source>
        <dbReference type="RuleBase" id="RU000682"/>
    </source>
</evidence>
<feature type="domain" description="CUT" evidence="13">
    <location>
        <begin position="296"/>
        <end position="382"/>
    </location>
</feature>
<feature type="compositionally biased region" description="Polar residues" evidence="11">
    <location>
        <begin position="479"/>
        <end position="494"/>
    </location>
</feature>
<evidence type="ECO:0000256" key="11">
    <source>
        <dbReference type="SAM" id="MobiDB-lite"/>
    </source>
</evidence>
<dbReference type="InterPro" id="IPR009057">
    <property type="entry name" value="Homeodomain-like_sf"/>
</dbReference>
<comment type="subcellular location">
    <subcellularLocation>
        <location evidence="1 8 9">Nucleus</location>
    </subcellularLocation>
</comment>
<protein>
    <recommendedName>
        <fullName evidence="10">One cut domain family member</fullName>
    </recommendedName>
</protein>
<feature type="compositionally biased region" description="Low complexity" evidence="11">
    <location>
        <begin position="119"/>
        <end position="131"/>
    </location>
</feature>
<feature type="compositionally biased region" description="Low complexity" evidence="11">
    <location>
        <begin position="99"/>
        <end position="109"/>
    </location>
</feature>
<evidence type="ECO:0000256" key="5">
    <source>
        <dbReference type="ARBA" id="ARBA00023155"/>
    </source>
</evidence>
<keyword evidence="3 10" id="KW-0805">Transcription regulation</keyword>
<evidence type="ECO:0000256" key="7">
    <source>
        <dbReference type="ARBA" id="ARBA00023242"/>
    </source>
</evidence>
<feature type="region of interest" description="Disordered" evidence="11">
    <location>
        <begin position="203"/>
        <end position="222"/>
    </location>
</feature>
<dbReference type="SMART" id="SM01109">
    <property type="entry name" value="CUT"/>
    <property type="match status" value="1"/>
</dbReference>
<dbReference type="InterPro" id="IPR003350">
    <property type="entry name" value="CUT_dom"/>
</dbReference>
<name>A0A090KYL5_STRRB</name>
<evidence type="ECO:0000313" key="17">
    <source>
        <dbReference type="WormBase" id="SRAE_1000080100"/>
    </source>
</evidence>
<feature type="compositionally biased region" description="Polar residues" evidence="11">
    <location>
        <begin position="15"/>
        <end position="38"/>
    </location>
</feature>
<dbReference type="eggNOG" id="KOG2252">
    <property type="taxonomic scope" value="Eukaryota"/>
</dbReference>
<dbReference type="Gene3D" id="1.10.260.40">
    <property type="entry name" value="lambda repressor-like DNA-binding domains"/>
    <property type="match status" value="1"/>
</dbReference>
<evidence type="ECO:0000259" key="12">
    <source>
        <dbReference type="PROSITE" id="PS50071"/>
    </source>
</evidence>
<reference evidence="16" key="2">
    <citation type="submission" date="2020-12" db="UniProtKB">
        <authorList>
            <consortium name="WormBaseParasite"/>
        </authorList>
    </citation>
    <scope>IDENTIFICATION</scope>
</reference>
<keyword evidence="7 8" id="KW-0539">Nucleus</keyword>
<dbReference type="PANTHER" id="PTHR14057">
    <property type="entry name" value="TRANSCRIPTION FACTOR ONECUT"/>
    <property type="match status" value="1"/>
</dbReference>
<dbReference type="CDD" id="cd00086">
    <property type="entry name" value="homeodomain"/>
    <property type="match status" value="1"/>
</dbReference>
<feature type="domain" description="Homeobox" evidence="12">
    <location>
        <begin position="420"/>
        <end position="480"/>
    </location>
</feature>
<dbReference type="Pfam" id="PF02376">
    <property type="entry name" value="CUT"/>
    <property type="match status" value="1"/>
</dbReference>
<feature type="region of interest" description="Disordered" evidence="11">
    <location>
        <begin position="476"/>
        <end position="541"/>
    </location>
</feature>
<dbReference type="WormBase" id="SRAE_1000080100">
    <property type="protein sequence ID" value="SRP01715"/>
    <property type="gene ID" value="WBGene00257401"/>
</dbReference>
<dbReference type="Gene3D" id="1.10.10.60">
    <property type="entry name" value="Homeodomain-like"/>
    <property type="match status" value="1"/>
</dbReference>
<evidence type="ECO:0000256" key="8">
    <source>
        <dbReference type="PROSITE-ProRule" id="PRU00108"/>
    </source>
</evidence>
<keyword evidence="6 10" id="KW-0804">Transcription</keyword>
<evidence type="ECO:0000256" key="1">
    <source>
        <dbReference type="ARBA" id="ARBA00004123"/>
    </source>
</evidence>
<dbReference type="OrthoDB" id="10068888at2759"/>
<dbReference type="RefSeq" id="XP_024501733.1">
    <property type="nucleotide sequence ID" value="XM_024647679.1"/>
</dbReference>
<feature type="DNA-binding region" description="Homeobox" evidence="8">
    <location>
        <begin position="422"/>
        <end position="481"/>
    </location>
</feature>
<feature type="compositionally biased region" description="Polar residues" evidence="11">
    <location>
        <begin position="83"/>
        <end position="94"/>
    </location>
</feature>
<evidence type="ECO:0000313" key="15">
    <source>
        <dbReference type="Proteomes" id="UP000035682"/>
    </source>
</evidence>
<feature type="region of interest" description="Disordered" evidence="11">
    <location>
        <begin position="378"/>
        <end position="426"/>
    </location>
</feature>
<evidence type="ECO:0000256" key="4">
    <source>
        <dbReference type="ARBA" id="ARBA00023125"/>
    </source>
</evidence>
<evidence type="ECO:0000259" key="13">
    <source>
        <dbReference type="PROSITE" id="PS51042"/>
    </source>
</evidence>
<organism evidence="14">
    <name type="scientific">Strongyloides ratti</name>
    <name type="common">Parasitic roundworm</name>
    <dbReference type="NCBI Taxonomy" id="34506"/>
    <lineage>
        <taxon>Eukaryota</taxon>
        <taxon>Metazoa</taxon>
        <taxon>Ecdysozoa</taxon>
        <taxon>Nematoda</taxon>
        <taxon>Chromadorea</taxon>
        <taxon>Rhabditida</taxon>
        <taxon>Tylenchina</taxon>
        <taxon>Panagrolaimomorpha</taxon>
        <taxon>Strongyloidoidea</taxon>
        <taxon>Strongyloididae</taxon>
        <taxon>Strongyloides</taxon>
    </lineage>
</organism>
<evidence type="ECO:0000313" key="14">
    <source>
        <dbReference type="EMBL" id="CEF62531.1"/>
    </source>
</evidence>
<dbReference type="SMART" id="SM00389">
    <property type="entry name" value="HOX"/>
    <property type="match status" value="1"/>
</dbReference>
<dbReference type="PROSITE" id="PS50071">
    <property type="entry name" value="HOMEOBOX_2"/>
    <property type="match status" value="1"/>
</dbReference>
<dbReference type="GO" id="GO:0000981">
    <property type="term" value="F:DNA-binding transcription factor activity, RNA polymerase II-specific"/>
    <property type="evidence" value="ECO:0007669"/>
    <property type="project" value="TreeGrafter"/>
</dbReference>
<keyword evidence="4 8" id="KW-0238">DNA-binding</keyword>
<dbReference type="InterPro" id="IPR051649">
    <property type="entry name" value="CUT_Homeobox"/>
</dbReference>
<sequence>MEPPAESSARIGRTHGNTTQQRYDLQNSQMLSKNSSSGRLKKPKEEEDLSNYFDLNDSISYSPTDDFNSFDDLPENFLDTEETPQSNHFKSFSADNIRRNGNSFNNNTNYDKEPRYHRSGLTSSSKSSDLLTDLRHTDPFSQDNDLGTGFDTVSDRRNGLHQATYEIPPQGSSTYVSEINHVRGFDKEPISNVELASSMISTLEGDDSTPTTYDSYDDMPVPRHTQRIIPPRSVVAPPPKVESSEKVHEIRPPRPTYRPLKTVVTVKRDYNNSGYDDTPVRHVSEEVKAEAVQSSYDIEEDEMMIDTAELCRRIAFELKKYKIPQVLFAEKIIGRSQGTLSDLLRNPKPWDQLKTGKSTFKKMFDWVNLNQDDRLSVLGMDGNGNKVSTPRSESLLDPPSPAPNARHSGKTKRYSGDEGPAIKKPRLIFSDVQKRTLQAIFKETERPSKEMQQTIAEHLGLDPSTVSNYFMNARRRSRNTQIQLDSYTDSNDGNPITPPPETPSRRNSNKRSNSSRKKEDELGIGDTQIKTEIDEISEASM</sequence>
<feature type="region of interest" description="Disordered" evidence="11">
    <location>
        <begin position="231"/>
        <end position="256"/>
    </location>
</feature>
<evidence type="ECO:0000256" key="6">
    <source>
        <dbReference type="ARBA" id="ARBA00023163"/>
    </source>
</evidence>
<proteinExistence type="inferred from homology"/>
<keyword evidence="15" id="KW-1185">Reference proteome</keyword>
<evidence type="ECO:0000256" key="3">
    <source>
        <dbReference type="ARBA" id="ARBA00023015"/>
    </source>
</evidence>